<evidence type="ECO:0000313" key="1">
    <source>
        <dbReference type="EMBL" id="EJW95072.1"/>
    </source>
</evidence>
<sequence>MRLTISVGRFFIATSLSPLKKSLPLTSNSLTFLPFQEMLPSSAISTPGNCFTKASRVEPSGTR</sequence>
<organism evidence="1">
    <name type="scientific">gut metagenome</name>
    <dbReference type="NCBI Taxonomy" id="749906"/>
    <lineage>
        <taxon>unclassified sequences</taxon>
        <taxon>metagenomes</taxon>
        <taxon>organismal metagenomes</taxon>
    </lineage>
</organism>
<gene>
    <name evidence="1" type="ORF">EVA_16820</name>
</gene>
<proteinExistence type="predicted"/>
<dbReference type="EMBL" id="AMCI01006017">
    <property type="protein sequence ID" value="EJW95072.1"/>
    <property type="molecule type" value="Genomic_DNA"/>
</dbReference>
<reference evidence="1" key="1">
    <citation type="journal article" date="2012" name="PLoS ONE">
        <title>Gene sets for utilization of primary and secondary nutrition supplies in the distal gut of endangered iberian lynx.</title>
        <authorList>
            <person name="Alcaide M."/>
            <person name="Messina E."/>
            <person name="Richter M."/>
            <person name="Bargiela R."/>
            <person name="Peplies J."/>
            <person name="Huws S.A."/>
            <person name="Newbold C.J."/>
            <person name="Golyshin P.N."/>
            <person name="Simon M.A."/>
            <person name="Lopez G."/>
            <person name="Yakimov M.M."/>
            <person name="Ferrer M."/>
        </authorList>
    </citation>
    <scope>NUCLEOTIDE SEQUENCE</scope>
</reference>
<protein>
    <submittedName>
        <fullName evidence="1">Uncharacterized protein</fullName>
    </submittedName>
</protein>
<name>J9FZX2_9ZZZZ</name>
<dbReference type="AlphaFoldDB" id="J9FZX2"/>
<comment type="caution">
    <text evidence="1">The sequence shown here is derived from an EMBL/GenBank/DDBJ whole genome shotgun (WGS) entry which is preliminary data.</text>
</comment>
<accession>J9FZX2</accession>